<keyword evidence="2" id="KW-1185">Reference proteome</keyword>
<proteinExistence type="predicted"/>
<sequence length="67" mass="7682">MSVELPEGYIPFPDELTDEMAEIICKHGRCCGGIAYDLYEELKVVVAKRLEIDKEMEQFSRNSRGID</sequence>
<reference evidence="1 2" key="1">
    <citation type="submission" date="2023-09" db="EMBL/GenBank/DDBJ databases">
        <title>Analysis of phage genome (vB_Yru_GN1) of the bacterium (Yersinia ruckeri).</title>
        <authorList>
            <person name="Ganjoor M.S."/>
            <person name="Bouzari M."/>
            <person name="Soleimani-Delfan A."/>
        </authorList>
    </citation>
    <scope>NUCLEOTIDE SEQUENCE [LARGE SCALE GENOMIC DNA]</scope>
    <source>
        <strain evidence="2">vB_Yru_GN1</strain>
    </source>
</reference>
<name>A0AA86JCR0_9CAUD</name>
<dbReference type="Proteomes" id="UP001304813">
    <property type="component" value="Segment"/>
</dbReference>
<accession>A0AA86JCR0</accession>
<protein>
    <submittedName>
        <fullName evidence="1">Uncharacterized protein</fullName>
    </submittedName>
</protein>
<dbReference type="EMBL" id="LC779065">
    <property type="protein sequence ID" value="BES79834.1"/>
    <property type="molecule type" value="Genomic_DNA"/>
</dbReference>
<organism evidence="1 2">
    <name type="scientific">Yersinia phage vB_Yru_GN1</name>
    <dbReference type="NCBI Taxonomy" id="3074381"/>
    <lineage>
        <taxon>Viruses</taxon>
        <taxon>Duplodnaviria</taxon>
        <taxon>Heunggongvirae</taxon>
        <taxon>Uroviricota</taxon>
        <taxon>Caudoviricetes</taxon>
        <taxon>Caudoviricetes incertae sedis</taxon>
        <taxon>Sepahanvirus</taxon>
        <taxon>Sepahanvirus vB-Yru-GN1</taxon>
    </lineage>
</organism>
<evidence type="ECO:0000313" key="2">
    <source>
        <dbReference type="Proteomes" id="UP001304813"/>
    </source>
</evidence>
<evidence type="ECO:0000313" key="1">
    <source>
        <dbReference type="EMBL" id="BES79834.1"/>
    </source>
</evidence>